<reference evidence="2 3" key="2">
    <citation type="journal article" date="2010" name="Stand. Genomic Sci.">
        <title>Complete genome sequence of Desulfohalobium retbaense type strain (HR(100)).</title>
        <authorList>
            <person name="Spring S."/>
            <person name="Nolan M."/>
            <person name="Lapidus A."/>
            <person name="Glavina Del Rio T."/>
            <person name="Copeland A."/>
            <person name="Tice H."/>
            <person name="Cheng J.F."/>
            <person name="Lucas S."/>
            <person name="Land M."/>
            <person name="Chen F."/>
            <person name="Bruce D."/>
            <person name="Goodwin L."/>
            <person name="Pitluck S."/>
            <person name="Ivanova N."/>
            <person name="Mavromatis K."/>
            <person name="Mikhailova N."/>
            <person name="Pati A."/>
            <person name="Chen A."/>
            <person name="Palaniappan K."/>
            <person name="Hauser L."/>
            <person name="Chang Y.J."/>
            <person name="Jeffries C.D."/>
            <person name="Munk C."/>
            <person name="Kiss H."/>
            <person name="Chain P."/>
            <person name="Han C."/>
            <person name="Brettin T."/>
            <person name="Detter J.C."/>
            <person name="Schuler E."/>
            <person name="Goker M."/>
            <person name="Rohde M."/>
            <person name="Bristow J."/>
            <person name="Eisen J.A."/>
            <person name="Markowitz V."/>
            <person name="Hugenholtz P."/>
            <person name="Kyrpides N.C."/>
            <person name="Klenk H.P."/>
        </authorList>
    </citation>
    <scope>NUCLEOTIDE SEQUENCE [LARGE SCALE GENOMIC DNA]</scope>
    <source>
        <strain evidence="3">ATCC 49802 / DSM 20745 / S 6022</strain>
    </source>
</reference>
<dbReference type="AlphaFoldDB" id="D1C6P0"/>
<name>D1C6P0_SPHTD</name>
<gene>
    <name evidence="2" type="ordered locus">Sthe_2243</name>
</gene>
<evidence type="ECO:0000313" key="2">
    <source>
        <dbReference type="EMBL" id="ACZ39665.1"/>
    </source>
</evidence>
<evidence type="ECO:0000313" key="3">
    <source>
        <dbReference type="Proteomes" id="UP000002027"/>
    </source>
</evidence>
<organism evidence="2 3">
    <name type="scientific">Sphaerobacter thermophilus (strain ATCC 49802 / DSM 20745 / KCCM 41009 / NCIMB 13125 / S 6022)</name>
    <dbReference type="NCBI Taxonomy" id="479434"/>
    <lineage>
        <taxon>Bacteria</taxon>
        <taxon>Pseudomonadati</taxon>
        <taxon>Thermomicrobiota</taxon>
        <taxon>Thermomicrobia</taxon>
        <taxon>Sphaerobacterales</taxon>
        <taxon>Sphaerobacterineae</taxon>
        <taxon>Sphaerobacteraceae</taxon>
        <taxon>Sphaerobacter</taxon>
    </lineage>
</organism>
<protein>
    <submittedName>
        <fullName evidence="2">Uncharacterized protein</fullName>
    </submittedName>
</protein>
<dbReference type="STRING" id="479434.Sthe_2243"/>
<proteinExistence type="predicted"/>
<sequence length="49" mass="5757">MREPTQTPEDVRQSAAWRRLWQILLAPEPVDKTEPEPIRNDCEVERKAA</sequence>
<keyword evidence="3" id="KW-1185">Reference proteome</keyword>
<dbReference type="HOGENOM" id="CLU_3140837_0_0_0"/>
<dbReference type="KEGG" id="sti:Sthe_2243"/>
<dbReference type="Proteomes" id="UP000002027">
    <property type="component" value="Chromosome 1"/>
</dbReference>
<dbReference type="EMBL" id="CP001823">
    <property type="protein sequence ID" value="ACZ39665.1"/>
    <property type="molecule type" value="Genomic_DNA"/>
</dbReference>
<evidence type="ECO:0000256" key="1">
    <source>
        <dbReference type="SAM" id="MobiDB-lite"/>
    </source>
</evidence>
<reference evidence="3" key="1">
    <citation type="submission" date="2009-11" db="EMBL/GenBank/DDBJ databases">
        <title>The complete chromosome 1 of Sphaerobacter thermophilus DSM 20745.</title>
        <authorList>
            <person name="Lucas S."/>
            <person name="Copeland A."/>
            <person name="Lapidus A."/>
            <person name="Glavina del Rio T."/>
            <person name="Dalin E."/>
            <person name="Tice H."/>
            <person name="Bruce D."/>
            <person name="Goodwin L."/>
            <person name="Pitluck S."/>
            <person name="Kyrpides N."/>
            <person name="Mavromatis K."/>
            <person name="Ivanova N."/>
            <person name="Mikhailova N."/>
            <person name="LaButti K.M."/>
            <person name="Clum A."/>
            <person name="Sun H.I."/>
            <person name="Brettin T."/>
            <person name="Detter J.C."/>
            <person name="Han C."/>
            <person name="Larimer F."/>
            <person name="Land M."/>
            <person name="Hauser L."/>
            <person name="Markowitz V."/>
            <person name="Cheng J.F."/>
            <person name="Hugenholtz P."/>
            <person name="Woyke T."/>
            <person name="Wu D."/>
            <person name="Steenblock K."/>
            <person name="Schneider S."/>
            <person name="Pukall R."/>
            <person name="Goeker M."/>
            <person name="Klenk H.P."/>
            <person name="Eisen J.A."/>
        </authorList>
    </citation>
    <scope>NUCLEOTIDE SEQUENCE [LARGE SCALE GENOMIC DNA]</scope>
    <source>
        <strain evidence="3">ATCC 49802 / DSM 20745 / S 6022</strain>
    </source>
</reference>
<dbReference type="InParanoid" id="D1C6P0"/>
<accession>D1C6P0</accession>
<dbReference type="RefSeq" id="WP_012872706.1">
    <property type="nucleotide sequence ID" value="NC_013523.1"/>
</dbReference>
<feature type="region of interest" description="Disordered" evidence="1">
    <location>
        <begin position="29"/>
        <end position="49"/>
    </location>
</feature>